<keyword evidence="1" id="KW-1133">Transmembrane helix</keyword>
<dbReference type="EMBL" id="BTSX01000002">
    <property type="protein sequence ID" value="GMS86825.1"/>
    <property type="molecule type" value="Genomic_DNA"/>
</dbReference>
<dbReference type="AlphaFoldDB" id="A0AAV5SUR2"/>
<evidence type="ECO:0000313" key="3">
    <source>
        <dbReference type="Proteomes" id="UP001432027"/>
    </source>
</evidence>
<keyword evidence="1" id="KW-0812">Transmembrane</keyword>
<name>A0AAV5SUR2_9BILA</name>
<keyword evidence="1" id="KW-0472">Membrane</keyword>
<feature type="non-terminal residue" evidence="2">
    <location>
        <position position="1"/>
    </location>
</feature>
<keyword evidence="3" id="KW-1185">Reference proteome</keyword>
<evidence type="ECO:0000256" key="1">
    <source>
        <dbReference type="SAM" id="Phobius"/>
    </source>
</evidence>
<proteinExistence type="predicted"/>
<dbReference type="Proteomes" id="UP001432027">
    <property type="component" value="Unassembled WGS sequence"/>
</dbReference>
<gene>
    <name evidence="2" type="ORF">PENTCL1PPCAC_9000</name>
</gene>
<accession>A0AAV5SUR2</accession>
<evidence type="ECO:0008006" key="4">
    <source>
        <dbReference type="Google" id="ProtNLM"/>
    </source>
</evidence>
<evidence type="ECO:0000313" key="2">
    <source>
        <dbReference type="EMBL" id="GMS86825.1"/>
    </source>
</evidence>
<comment type="caution">
    <text evidence="2">The sequence shown here is derived from an EMBL/GenBank/DDBJ whole genome shotgun (WGS) entry which is preliminary data.</text>
</comment>
<feature type="transmembrane region" description="Helical" evidence="1">
    <location>
        <begin position="74"/>
        <end position="93"/>
    </location>
</feature>
<protein>
    <recommendedName>
        <fullName evidence="4">G protein-coupled receptor</fullName>
    </recommendedName>
</protein>
<sequence>KGDLLFSRETHRCWVSGARKKKAVKPNTFDSFRSRKVPRSKMNEQPFLGVLQDFAKWCTFTCIARIATSESAMARLYFIIFVTMVSAFVWISINAGLHYGMFPSTMEHSSTRWNMLVYFFMLSHTDARNIHFHASLHSSRTLPESPT</sequence>
<reference evidence="2" key="1">
    <citation type="submission" date="2023-10" db="EMBL/GenBank/DDBJ databases">
        <title>Genome assembly of Pristionchus species.</title>
        <authorList>
            <person name="Yoshida K."/>
            <person name="Sommer R.J."/>
        </authorList>
    </citation>
    <scope>NUCLEOTIDE SEQUENCE</scope>
    <source>
        <strain evidence="2">RS0144</strain>
    </source>
</reference>
<organism evidence="2 3">
    <name type="scientific">Pristionchus entomophagus</name>
    <dbReference type="NCBI Taxonomy" id="358040"/>
    <lineage>
        <taxon>Eukaryota</taxon>
        <taxon>Metazoa</taxon>
        <taxon>Ecdysozoa</taxon>
        <taxon>Nematoda</taxon>
        <taxon>Chromadorea</taxon>
        <taxon>Rhabditida</taxon>
        <taxon>Rhabditina</taxon>
        <taxon>Diplogasteromorpha</taxon>
        <taxon>Diplogasteroidea</taxon>
        <taxon>Neodiplogasteridae</taxon>
        <taxon>Pristionchus</taxon>
    </lineage>
</organism>